<name>A0ABN1E4P0_SACER</name>
<dbReference type="EMBL" id="BAAAGS010000078">
    <property type="protein sequence ID" value="GAA0558801.1"/>
    <property type="molecule type" value="Genomic_DNA"/>
</dbReference>
<dbReference type="Proteomes" id="UP001500729">
    <property type="component" value="Unassembled WGS sequence"/>
</dbReference>
<organism evidence="1 2">
    <name type="scientific">Saccharopolyspora erythraea</name>
    <name type="common">Streptomyces erythraeus</name>
    <dbReference type="NCBI Taxonomy" id="1836"/>
    <lineage>
        <taxon>Bacteria</taxon>
        <taxon>Bacillati</taxon>
        <taxon>Actinomycetota</taxon>
        <taxon>Actinomycetes</taxon>
        <taxon>Pseudonocardiales</taxon>
        <taxon>Pseudonocardiaceae</taxon>
        <taxon>Saccharopolyspora</taxon>
    </lineage>
</organism>
<evidence type="ECO:0000313" key="2">
    <source>
        <dbReference type="Proteomes" id="UP001500729"/>
    </source>
</evidence>
<protein>
    <submittedName>
        <fullName evidence="1">Uncharacterized protein</fullName>
    </submittedName>
</protein>
<proteinExistence type="predicted"/>
<reference evidence="1 2" key="1">
    <citation type="journal article" date="2019" name="Int. J. Syst. Evol. Microbiol.">
        <title>The Global Catalogue of Microorganisms (GCM) 10K type strain sequencing project: providing services to taxonomists for standard genome sequencing and annotation.</title>
        <authorList>
            <consortium name="The Broad Institute Genomics Platform"/>
            <consortium name="The Broad Institute Genome Sequencing Center for Infectious Disease"/>
            <person name="Wu L."/>
            <person name="Ma J."/>
        </authorList>
    </citation>
    <scope>NUCLEOTIDE SEQUENCE [LARGE SCALE GENOMIC DNA]</scope>
    <source>
        <strain evidence="1 2">JCM 10303</strain>
    </source>
</reference>
<keyword evidence="2" id="KW-1185">Reference proteome</keyword>
<gene>
    <name evidence="1" type="ORF">GCM10009533_65290</name>
</gene>
<sequence>MGNVAPRSLFDIPWVGMRMPYNAHLMSKAVWLLVALGAAVAIPRGAPGAHRARTS</sequence>
<comment type="caution">
    <text evidence="1">The sequence shown here is derived from an EMBL/GenBank/DDBJ whole genome shotgun (WGS) entry which is preliminary data.</text>
</comment>
<evidence type="ECO:0000313" key="1">
    <source>
        <dbReference type="EMBL" id="GAA0558801.1"/>
    </source>
</evidence>
<accession>A0ABN1E4P0</accession>